<proteinExistence type="predicted"/>
<reference evidence="1 2" key="1">
    <citation type="journal article" date="2014" name="Int. J. Syst. Evol. Microbiol.">
        <title>Complete genome sequence of Corynebacterium casei LMG S-19264T (=DSM 44701T), isolated from a smear-ripened cheese.</title>
        <authorList>
            <consortium name="US DOE Joint Genome Institute (JGI-PGF)"/>
            <person name="Walter F."/>
            <person name="Albersmeier A."/>
            <person name="Kalinowski J."/>
            <person name="Ruckert C."/>
        </authorList>
    </citation>
    <scope>NUCLEOTIDE SEQUENCE [LARGE SCALE GENOMIC DNA]</scope>
    <source>
        <strain evidence="1 2">KCTC 12866</strain>
    </source>
</reference>
<accession>A0A8J3D7W7</accession>
<gene>
    <name evidence="1" type="ORF">GCM10007390_18560</name>
</gene>
<dbReference type="AlphaFoldDB" id="A0A8J3D7W7"/>
<keyword evidence="2" id="KW-1185">Reference proteome</keyword>
<evidence type="ECO:0008006" key="3">
    <source>
        <dbReference type="Google" id="ProtNLM"/>
    </source>
</evidence>
<dbReference type="RefSeq" id="WP_189564023.1">
    <property type="nucleotide sequence ID" value="NZ_BMXF01000001.1"/>
</dbReference>
<comment type="caution">
    <text evidence="1">The sequence shown here is derived from an EMBL/GenBank/DDBJ whole genome shotgun (WGS) entry which is preliminary data.</text>
</comment>
<protein>
    <recommendedName>
        <fullName evidence="3">Helix-turn-helix domain-containing protein</fullName>
    </recommendedName>
</protein>
<name>A0A8J3D7W7_9BACT</name>
<dbReference type="EMBL" id="BMXF01000001">
    <property type="protein sequence ID" value="GHB64826.1"/>
    <property type="molecule type" value="Genomic_DNA"/>
</dbReference>
<dbReference type="Proteomes" id="UP000598271">
    <property type="component" value="Unassembled WGS sequence"/>
</dbReference>
<evidence type="ECO:0000313" key="2">
    <source>
        <dbReference type="Proteomes" id="UP000598271"/>
    </source>
</evidence>
<sequence>MKESIKERVDNYLTEMRGASEQDVLQVRERFASWYRTLSAEDQAQMRPFWQDVKQSAKAAIEEINNSLTELKALTEAKLVVGKYEYSLDEWITISDYSRRHNLKTSRVQNWITRGVIPPDKVVIVPQLNSLKLIKDEVYKSA</sequence>
<evidence type="ECO:0000313" key="1">
    <source>
        <dbReference type="EMBL" id="GHB64826.1"/>
    </source>
</evidence>
<organism evidence="1 2">
    <name type="scientific">Persicitalea jodogahamensis</name>
    <dbReference type="NCBI Taxonomy" id="402147"/>
    <lineage>
        <taxon>Bacteria</taxon>
        <taxon>Pseudomonadati</taxon>
        <taxon>Bacteroidota</taxon>
        <taxon>Cytophagia</taxon>
        <taxon>Cytophagales</taxon>
        <taxon>Spirosomataceae</taxon>
        <taxon>Persicitalea</taxon>
    </lineage>
</organism>